<gene>
    <name evidence="1" type="ORF">OCBIM_22010127mg</name>
</gene>
<proteinExistence type="predicted"/>
<reference evidence="1" key="1">
    <citation type="submission" date="2015-07" db="EMBL/GenBank/DDBJ databases">
        <title>MeaNS - Measles Nucleotide Surveillance Program.</title>
        <authorList>
            <person name="Tran T."/>
            <person name="Druce J."/>
        </authorList>
    </citation>
    <scope>NUCLEOTIDE SEQUENCE</scope>
    <source>
        <strain evidence="1">UCB-OBI-ISO-001</strain>
        <tissue evidence="1">Gonad</tissue>
    </source>
</reference>
<accession>A0A0L8FS68</accession>
<organism evidence="1">
    <name type="scientific">Octopus bimaculoides</name>
    <name type="common">California two-spotted octopus</name>
    <dbReference type="NCBI Taxonomy" id="37653"/>
    <lineage>
        <taxon>Eukaryota</taxon>
        <taxon>Metazoa</taxon>
        <taxon>Spiralia</taxon>
        <taxon>Lophotrochozoa</taxon>
        <taxon>Mollusca</taxon>
        <taxon>Cephalopoda</taxon>
        <taxon>Coleoidea</taxon>
        <taxon>Octopodiformes</taxon>
        <taxon>Octopoda</taxon>
        <taxon>Incirrata</taxon>
        <taxon>Octopodidae</taxon>
        <taxon>Octopus</taxon>
    </lineage>
</organism>
<evidence type="ECO:0000313" key="1">
    <source>
        <dbReference type="EMBL" id="KOF67255.1"/>
    </source>
</evidence>
<sequence length="61" mass="7172">MIKLGCFDAQILSSICSQETESVCHRHKCCESPFSQMVKQKYHKIDVNFETIIFRIFFNVL</sequence>
<dbReference type="AlphaFoldDB" id="A0A0L8FS68"/>
<dbReference type="EMBL" id="KQ427268">
    <property type="protein sequence ID" value="KOF67255.1"/>
    <property type="molecule type" value="Genomic_DNA"/>
</dbReference>
<protein>
    <submittedName>
        <fullName evidence="1">Uncharacterized protein</fullName>
    </submittedName>
</protein>
<name>A0A0L8FS68_OCTBM</name>